<dbReference type="OrthoDB" id="6276451at2759"/>
<evidence type="ECO:0000313" key="3">
    <source>
        <dbReference type="Proteomes" id="UP000278807"/>
    </source>
</evidence>
<sequence>MTTTEKVQLPENSDGEPSSHEAASNSQMKSPPYPYAFALQHIGKTFPPYFQSPEKSAELLATMRTISPTNTFHTDFWKGFLFQKLPERIQSLVVDNLHTYTGDQLAHMADIIYERMYGCSDYRFYITDQISGAKFLIGTGSSHSTIPKKNLERFLNKQEDLLKKSKHEGMEAHGVREMSVNFSTGRVLRWNFYVTDVPTPIIGADFLAYYNLVLDLKNRKLIDNHYKPTLFGPEHDDTMYYNWSEVETVRDKVTKNLDGHESPSENLNVMSRFVKWDALRDDIWKSCFLSMLTESVQENLKDKITSCTIGELAFQGDCIHNEHHHDNNHRLFVTDSISHMAYLVDSGSHFSQIPNDGISPPIPFSRIVRLNGSDLIEYGQKCITLGSGGNETLTWNFVMTDTPIPIIGADFLTYYELLVDLRRKRLFRSAKF</sequence>
<dbReference type="SUPFAM" id="SSF50630">
    <property type="entry name" value="Acid proteases"/>
    <property type="match status" value="2"/>
</dbReference>
<protein>
    <submittedName>
        <fullName evidence="4">Peptidase A2 domain-containing protein</fullName>
    </submittedName>
</protein>
<keyword evidence="3" id="KW-1185">Reference proteome</keyword>
<dbReference type="Proteomes" id="UP000278807">
    <property type="component" value="Unassembled WGS sequence"/>
</dbReference>
<gene>
    <name evidence="2" type="ORF">HNAJ_LOCUS1166</name>
</gene>
<dbReference type="STRING" id="102285.A0A0R3T2J7"/>
<evidence type="ECO:0000313" key="4">
    <source>
        <dbReference type="WBParaSite" id="HNAJ_0000116601-mRNA-1"/>
    </source>
</evidence>
<proteinExistence type="predicted"/>
<organism evidence="4">
    <name type="scientific">Rodentolepis nana</name>
    <name type="common">Dwarf tapeworm</name>
    <name type="synonym">Hymenolepis nana</name>
    <dbReference type="NCBI Taxonomy" id="102285"/>
    <lineage>
        <taxon>Eukaryota</taxon>
        <taxon>Metazoa</taxon>
        <taxon>Spiralia</taxon>
        <taxon>Lophotrochozoa</taxon>
        <taxon>Platyhelminthes</taxon>
        <taxon>Cestoda</taxon>
        <taxon>Eucestoda</taxon>
        <taxon>Cyclophyllidea</taxon>
        <taxon>Hymenolepididae</taxon>
        <taxon>Rodentolepis</taxon>
    </lineage>
</organism>
<dbReference type="WBParaSite" id="HNAJ_0000116601-mRNA-1">
    <property type="protein sequence ID" value="HNAJ_0000116601-mRNA-1"/>
    <property type="gene ID" value="HNAJ_0000116601"/>
</dbReference>
<accession>A0A0R3T2J7</accession>
<evidence type="ECO:0000313" key="2">
    <source>
        <dbReference type="EMBL" id="VDN97025.1"/>
    </source>
</evidence>
<reference evidence="4" key="1">
    <citation type="submission" date="2017-02" db="UniProtKB">
        <authorList>
            <consortium name="WormBaseParasite"/>
        </authorList>
    </citation>
    <scope>IDENTIFICATION</scope>
</reference>
<dbReference type="EMBL" id="UZAE01000415">
    <property type="protein sequence ID" value="VDN97025.1"/>
    <property type="molecule type" value="Genomic_DNA"/>
</dbReference>
<dbReference type="InterPro" id="IPR021109">
    <property type="entry name" value="Peptidase_aspartic_dom_sf"/>
</dbReference>
<dbReference type="AlphaFoldDB" id="A0A0R3T2J7"/>
<name>A0A0R3T2J7_RODNA</name>
<reference evidence="2 3" key="2">
    <citation type="submission" date="2018-11" db="EMBL/GenBank/DDBJ databases">
        <authorList>
            <consortium name="Pathogen Informatics"/>
        </authorList>
    </citation>
    <scope>NUCLEOTIDE SEQUENCE [LARGE SCALE GENOMIC DNA]</scope>
</reference>
<evidence type="ECO:0000256" key="1">
    <source>
        <dbReference type="SAM" id="MobiDB-lite"/>
    </source>
</evidence>
<feature type="region of interest" description="Disordered" evidence="1">
    <location>
        <begin position="1"/>
        <end position="28"/>
    </location>
</feature>
<dbReference type="Gene3D" id="2.40.70.10">
    <property type="entry name" value="Acid Proteases"/>
    <property type="match status" value="1"/>
</dbReference>